<accession>A0A0V0RFA2</accession>
<gene>
    <name evidence="1" type="ORF">T07_1621</name>
</gene>
<evidence type="ECO:0000313" key="1">
    <source>
        <dbReference type="EMBL" id="KRX13056.1"/>
    </source>
</evidence>
<protein>
    <submittedName>
        <fullName evidence="1">Uncharacterized protein</fullName>
    </submittedName>
</protein>
<name>A0A0V0RFA2_9BILA</name>
<dbReference type="Proteomes" id="UP000054630">
    <property type="component" value="Unassembled WGS sequence"/>
</dbReference>
<evidence type="ECO:0000313" key="2">
    <source>
        <dbReference type="Proteomes" id="UP000054630"/>
    </source>
</evidence>
<keyword evidence="2" id="KW-1185">Reference proteome</keyword>
<dbReference type="AlphaFoldDB" id="A0A0V0RFA2"/>
<comment type="caution">
    <text evidence="1">The sequence shown here is derived from an EMBL/GenBank/DDBJ whole genome shotgun (WGS) entry which is preliminary data.</text>
</comment>
<dbReference type="EMBL" id="JYDL01000227">
    <property type="protein sequence ID" value="KRX13056.1"/>
    <property type="molecule type" value="Genomic_DNA"/>
</dbReference>
<sequence>MHSFRILRTIESVYDKEYAHSNIQFLLLPDFYHIVQLTVWYDHSWCNVSAFPSSVFLFSSGRSDVDERLSGITVNIAQQTTGKRLKPNTSYVTTGYCRFSDYVIKIYYT</sequence>
<dbReference type="OrthoDB" id="10345782at2759"/>
<organism evidence="1 2">
    <name type="scientific">Trichinella nelsoni</name>
    <dbReference type="NCBI Taxonomy" id="6336"/>
    <lineage>
        <taxon>Eukaryota</taxon>
        <taxon>Metazoa</taxon>
        <taxon>Ecdysozoa</taxon>
        <taxon>Nematoda</taxon>
        <taxon>Enoplea</taxon>
        <taxon>Dorylaimia</taxon>
        <taxon>Trichinellida</taxon>
        <taxon>Trichinellidae</taxon>
        <taxon>Trichinella</taxon>
    </lineage>
</organism>
<reference evidence="1 2" key="1">
    <citation type="submission" date="2015-01" db="EMBL/GenBank/DDBJ databases">
        <title>Evolution of Trichinella species and genotypes.</title>
        <authorList>
            <person name="Korhonen P.K."/>
            <person name="Edoardo P."/>
            <person name="Giuseppe L.R."/>
            <person name="Gasser R.B."/>
        </authorList>
    </citation>
    <scope>NUCLEOTIDE SEQUENCE [LARGE SCALE GENOMIC DNA]</scope>
    <source>
        <strain evidence="1">ISS37</strain>
    </source>
</reference>
<proteinExistence type="predicted"/>